<gene>
    <name evidence="1" type="ORF">D5086_005916</name>
</gene>
<reference evidence="1 2" key="1">
    <citation type="journal article" date="2024" name="Plant Biotechnol. J.">
        <title>Genome and CRISPR/Cas9 system of a widespread forest tree (Populus alba) in the world.</title>
        <authorList>
            <person name="Liu Y.J."/>
            <person name="Jiang P.F."/>
            <person name="Han X.M."/>
            <person name="Li X.Y."/>
            <person name="Wang H.M."/>
            <person name="Wang Y.J."/>
            <person name="Wang X.X."/>
            <person name="Zeng Q.Y."/>
        </authorList>
    </citation>
    <scope>NUCLEOTIDE SEQUENCE [LARGE SCALE GENOMIC DNA]</scope>
    <source>
        <strain evidence="2">cv. PAL-ZL1</strain>
    </source>
</reference>
<organism evidence="1 2">
    <name type="scientific">Populus alba</name>
    <name type="common">White poplar</name>
    <dbReference type="NCBI Taxonomy" id="43335"/>
    <lineage>
        <taxon>Eukaryota</taxon>
        <taxon>Viridiplantae</taxon>
        <taxon>Streptophyta</taxon>
        <taxon>Embryophyta</taxon>
        <taxon>Tracheophyta</taxon>
        <taxon>Spermatophyta</taxon>
        <taxon>Magnoliopsida</taxon>
        <taxon>eudicotyledons</taxon>
        <taxon>Gunneridae</taxon>
        <taxon>Pentapetalae</taxon>
        <taxon>rosids</taxon>
        <taxon>fabids</taxon>
        <taxon>Malpighiales</taxon>
        <taxon>Salicaceae</taxon>
        <taxon>Saliceae</taxon>
        <taxon>Populus</taxon>
    </lineage>
</organism>
<proteinExistence type="predicted"/>
<dbReference type="Proteomes" id="UP000309997">
    <property type="component" value="Unassembled WGS sequence"/>
</dbReference>
<name>A0ACC4CVZ5_POPAL</name>
<accession>A0ACC4CVZ5</accession>
<evidence type="ECO:0000313" key="2">
    <source>
        <dbReference type="Proteomes" id="UP000309997"/>
    </source>
</evidence>
<protein>
    <submittedName>
        <fullName evidence="1">Uncharacterized protein</fullName>
    </submittedName>
</protein>
<comment type="caution">
    <text evidence="1">The sequence shown here is derived from an EMBL/GenBank/DDBJ whole genome shotgun (WGS) entry which is preliminary data.</text>
</comment>
<sequence>MVDNGVLLLAGRGADDCLGGAGILRCKRPRARDDGSMGIASLPLWEGKLRIYRLIKEVGDEQSRACLDEGETRQLLWGERQKQVLKMRMRAVVSVGKSWKRTGLLGWSATL</sequence>
<keyword evidence="2" id="KW-1185">Reference proteome</keyword>
<evidence type="ECO:0000313" key="1">
    <source>
        <dbReference type="EMBL" id="KAL3605057.1"/>
    </source>
</evidence>
<dbReference type="EMBL" id="RCHU02000002">
    <property type="protein sequence ID" value="KAL3605057.1"/>
    <property type="molecule type" value="Genomic_DNA"/>
</dbReference>